<dbReference type="CDD" id="cd06170">
    <property type="entry name" value="LuxR_C_like"/>
    <property type="match status" value="1"/>
</dbReference>
<evidence type="ECO:0000313" key="6">
    <source>
        <dbReference type="Proteomes" id="UP000664414"/>
    </source>
</evidence>
<protein>
    <submittedName>
        <fullName evidence="5">Helix-turn-helix transcriptional regulator</fullName>
    </submittedName>
</protein>
<feature type="domain" description="HTH luxR-type" evidence="4">
    <location>
        <begin position="18"/>
        <end position="83"/>
    </location>
</feature>
<keyword evidence="3" id="KW-0804">Transcription</keyword>
<dbReference type="PANTHER" id="PTHR44688">
    <property type="entry name" value="DNA-BINDING TRANSCRIPTIONAL ACTIVATOR DEVR_DOSR"/>
    <property type="match status" value="1"/>
</dbReference>
<dbReference type="GO" id="GO:0006355">
    <property type="term" value="P:regulation of DNA-templated transcription"/>
    <property type="evidence" value="ECO:0007669"/>
    <property type="project" value="InterPro"/>
</dbReference>
<dbReference type="PROSITE" id="PS50043">
    <property type="entry name" value="HTH_LUXR_2"/>
    <property type="match status" value="1"/>
</dbReference>
<dbReference type="AlphaFoldDB" id="A0A8J7TVK8"/>
<dbReference type="PRINTS" id="PR00038">
    <property type="entry name" value="HTHLUXR"/>
</dbReference>
<dbReference type="InterPro" id="IPR016032">
    <property type="entry name" value="Sig_transdc_resp-reg_C-effctor"/>
</dbReference>
<evidence type="ECO:0000259" key="4">
    <source>
        <dbReference type="PROSITE" id="PS50043"/>
    </source>
</evidence>
<dbReference type="SMART" id="SM00421">
    <property type="entry name" value="HTH_LUXR"/>
    <property type="match status" value="1"/>
</dbReference>
<evidence type="ECO:0000256" key="2">
    <source>
        <dbReference type="ARBA" id="ARBA00023125"/>
    </source>
</evidence>
<name>A0A8J7TVK8_9PROT</name>
<gene>
    <name evidence="5" type="ORF">J0H12_04240</name>
</gene>
<sequence length="92" mass="10883">MLLYTDVLETKNAVVNVSHNKKITLSKRQTQCLQLLMRGKTSKEIGKDLSISYRTVEYYFDILREKFHCQNRREIIDFVLKSDTHIFDDQGI</sequence>
<evidence type="ECO:0000256" key="3">
    <source>
        <dbReference type="ARBA" id="ARBA00023163"/>
    </source>
</evidence>
<reference evidence="5" key="1">
    <citation type="submission" date="2021-02" db="EMBL/GenBank/DDBJ databases">
        <title>Thiocyanate and organic carbon inputs drive convergent selection for specific autotrophic Afipia and Thiobacillus strains within complex microbiomes.</title>
        <authorList>
            <person name="Huddy R.J."/>
            <person name="Sachdeva R."/>
            <person name="Kadzinga F."/>
            <person name="Kantor R.S."/>
            <person name="Harrison S.T.L."/>
            <person name="Banfield J.F."/>
        </authorList>
    </citation>
    <scope>NUCLEOTIDE SEQUENCE</scope>
    <source>
        <strain evidence="5">SCN18_10_11_15_R4_P_38_20</strain>
    </source>
</reference>
<evidence type="ECO:0000256" key="1">
    <source>
        <dbReference type="ARBA" id="ARBA00023015"/>
    </source>
</evidence>
<dbReference type="Proteomes" id="UP000664414">
    <property type="component" value="Unassembled WGS sequence"/>
</dbReference>
<dbReference type="GO" id="GO:0003677">
    <property type="term" value="F:DNA binding"/>
    <property type="evidence" value="ECO:0007669"/>
    <property type="project" value="UniProtKB-KW"/>
</dbReference>
<dbReference type="Gene3D" id="1.10.10.10">
    <property type="entry name" value="Winged helix-like DNA-binding domain superfamily/Winged helix DNA-binding domain"/>
    <property type="match status" value="1"/>
</dbReference>
<dbReference type="InterPro" id="IPR036388">
    <property type="entry name" value="WH-like_DNA-bd_sf"/>
</dbReference>
<comment type="caution">
    <text evidence="5">The sequence shown here is derived from an EMBL/GenBank/DDBJ whole genome shotgun (WGS) entry which is preliminary data.</text>
</comment>
<keyword evidence="1" id="KW-0805">Transcription regulation</keyword>
<dbReference type="PANTHER" id="PTHR44688:SF16">
    <property type="entry name" value="DNA-BINDING TRANSCRIPTIONAL ACTIVATOR DEVR_DOSR"/>
    <property type="match status" value="1"/>
</dbReference>
<evidence type="ECO:0000313" key="5">
    <source>
        <dbReference type="EMBL" id="MBN9413114.1"/>
    </source>
</evidence>
<dbReference type="EMBL" id="JAFKGL010000017">
    <property type="protein sequence ID" value="MBN9413114.1"/>
    <property type="molecule type" value="Genomic_DNA"/>
</dbReference>
<dbReference type="SUPFAM" id="SSF46894">
    <property type="entry name" value="C-terminal effector domain of the bipartite response regulators"/>
    <property type="match status" value="1"/>
</dbReference>
<organism evidence="5 6">
    <name type="scientific">Candidatus Paracaedimonas acanthamoebae</name>
    <dbReference type="NCBI Taxonomy" id="244581"/>
    <lineage>
        <taxon>Bacteria</taxon>
        <taxon>Pseudomonadati</taxon>
        <taxon>Pseudomonadota</taxon>
        <taxon>Alphaproteobacteria</taxon>
        <taxon>Holosporales</taxon>
        <taxon>Caedimonadaceae</taxon>
        <taxon>Candidatus Paracaedimonas</taxon>
    </lineage>
</organism>
<accession>A0A8J7TVK8</accession>
<proteinExistence type="predicted"/>
<dbReference type="InterPro" id="IPR000792">
    <property type="entry name" value="Tscrpt_reg_LuxR_C"/>
</dbReference>
<keyword evidence="2" id="KW-0238">DNA-binding</keyword>
<dbReference type="Pfam" id="PF00196">
    <property type="entry name" value="GerE"/>
    <property type="match status" value="1"/>
</dbReference>